<sequence>MRTVISQSMMPTSDSTLSKRRRFQPAITSFFNSVPAEPHSQDGNIVSHNHYSAATFSPTPVVPAKVQSSLLSVGMRVRKSVADGYRTQLAMKNEKILPSTNATEPAVIQPYSGSSGYAELAPFSGLPKSSQDPYSADHLITDDGDAFSLPPSSQESIDSSISLGQKRSFENDILVDDDAFEDHFEDHANDGGWQDVPAGRRILSPSLGQQRRRMLALRGTMNQSTMDLGDFEEASFLRRREEVDADYARMDCA</sequence>
<dbReference type="AlphaFoldDB" id="A0A9W9MP86"/>
<evidence type="ECO:0000256" key="3">
    <source>
        <dbReference type="ARBA" id="ARBA00005459"/>
    </source>
</evidence>
<dbReference type="GO" id="GO:0008104">
    <property type="term" value="P:intracellular protein localization"/>
    <property type="evidence" value="ECO:0007669"/>
    <property type="project" value="TreeGrafter"/>
</dbReference>
<evidence type="ECO:0000256" key="4">
    <source>
        <dbReference type="ARBA" id="ARBA00022490"/>
    </source>
</evidence>
<dbReference type="GO" id="GO:0005634">
    <property type="term" value="C:nucleus"/>
    <property type="evidence" value="ECO:0007669"/>
    <property type="project" value="UniProtKB-SubCell"/>
</dbReference>
<dbReference type="PANTHER" id="PTHR28081">
    <property type="entry name" value="DAMAGE-REGULATED IMPORT FACILITATOR 1-RELATED"/>
    <property type="match status" value="1"/>
</dbReference>
<dbReference type="EMBL" id="JAPQKR010000012">
    <property type="protein sequence ID" value="KAJ5204961.1"/>
    <property type="molecule type" value="Genomic_DNA"/>
</dbReference>
<keyword evidence="7" id="KW-1185">Reference proteome</keyword>
<dbReference type="GeneID" id="83180203"/>
<gene>
    <name evidence="6" type="ORF">N7498_005840</name>
</gene>
<dbReference type="Proteomes" id="UP001150904">
    <property type="component" value="Unassembled WGS sequence"/>
</dbReference>
<evidence type="ECO:0000256" key="1">
    <source>
        <dbReference type="ARBA" id="ARBA00004123"/>
    </source>
</evidence>
<dbReference type="GO" id="GO:0005737">
    <property type="term" value="C:cytoplasm"/>
    <property type="evidence" value="ECO:0007669"/>
    <property type="project" value="UniProtKB-SubCell"/>
</dbReference>
<keyword evidence="4" id="KW-0963">Cytoplasm</keyword>
<protein>
    <submittedName>
        <fullName evidence="6">Uncharacterized protein</fullName>
    </submittedName>
</protein>
<organism evidence="6 7">
    <name type="scientific">Penicillium cinerascens</name>
    <dbReference type="NCBI Taxonomy" id="70096"/>
    <lineage>
        <taxon>Eukaryota</taxon>
        <taxon>Fungi</taxon>
        <taxon>Dikarya</taxon>
        <taxon>Ascomycota</taxon>
        <taxon>Pezizomycotina</taxon>
        <taxon>Eurotiomycetes</taxon>
        <taxon>Eurotiomycetidae</taxon>
        <taxon>Eurotiales</taxon>
        <taxon>Aspergillaceae</taxon>
        <taxon>Penicillium</taxon>
    </lineage>
</organism>
<dbReference type="InterPro" id="IPR013900">
    <property type="entry name" value="RNR_inhibitor"/>
</dbReference>
<evidence type="ECO:0000313" key="7">
    <source>
        <dbReference type="Proteomes" id="UP001150904"/>
    </source>
</evidence>
<accession>A0A9W9MP86</accession>
<name>A0A9W9MP86_9EURO</name>
<evidence type="ECO:0000256" key="2">
    <source>
        <dbReference type="ARBA" id="ARBA00004496"/>
    </source>
</evidence>
<keyword evidence="5" id="KW-0539">Nucleus</keyword>
<comment type="caution">
    <text evidence="6">The sequence shown here is derived from an EMBL/GenBank/DDBJ whole genome shotgun (WGS) entry which is preliminary data.</text>
</comment>
<evidence type="ECO:0000313" key="6">
    <source>
        <dbReference type="EMBL" id="KAJ5204961.1"/>
    </source>
</evidence>
<reference evidence="6" key="1">
    <citation type="submission" date="2022-12" db="EMBL/GenBank/DDBJ databases">
        <authorList>
            <person name="Petersen C."/>
        </authorList>
    </citation>
    <scope>NUCLEOTIDE SEQUENCE</scope>
    <source>
        <strain evidence="6">IBT 15544</strain>
    </source>
</reference>
<dbReference type="GO" id="GO:1990846">
    <property type="term" value="F:ribonucleoside-diphosphate reductase inhibitor activity"/>
    <property type="evidence" value="ECO:0007669"/>
    <property type="project" value="TreeGrafter"/>
</dbReference>
<reference evidence="6" key="2">
    <citation type="journal article" date="2023" name="IMA Fungus">
        <title>Comparative genomic study of the Penicillium genus elucidates a diverse pangenome and 15 lateral gene transfer events.</title>
        <authorList>
            <person name="Petersen C."/>
            <person name="Sorensen T."/>
            <person name="Nielsen M.R."/>
            <person name="Sondergaard T.E."/>
            <person name="Sorensen J.L."/>
            <person name="Fitzpatrick D.A."/>
            <person name="Frisvad J.C."/>
            <person name="Nielsen K.L."/>
        </authorList>
    </citation>
    <scope>NUCLEOTIDE SEQUENCE</scope>
    <source>
        <strain evidence="6">IBT 15544</strain>
    </source>
</reference>
<dbReference type="OrthoDB" id="4072855at2759"/>
<comment type="similarity">
    <text evidence="3">Belongs to the DIF1/spd1 family.</text>
</comment>
<proteinExistence type="inferred from homology"/>
<comment type="subcellular location">
    <subcellularLocation>
        <location evidence="2">Cytoplasm</location>
    </subcellularLocation>
    <subcellularLocation>
        <location evidence="1">Nucleus</location>
    </subcellularLocation>
</comment>
<dbReference type="Pfam" id="PF08591">
    <property type="entry name" value="RNR_inhib"/>
    <property type="match status" value="1"/>
</dbReference>
<dbReference type="PANTHER" id="PTHR28081:SF1">
    <property type="entry name" value="DAMAGE-REGULATED IMPORT FACILITATOR 1"/>
    <property type="match status" value="1"/>
</dbReference>
<dbReference type="RefSeq" id="XP_058309440.1">
    <property type="nucleotide sequence ID" value="XM_058452902.1"/>
</dbReference>
<evidence type="ECO:0000256" key="5">
    <source>
        <dbReference type="ARBA" id="ARBA00023242"/>
    </source>
</evidence>